<dbReference type="AlphaFoldDB" id="A0A1A8RHB0"/>
<organism evidence="1">
    <name type="scientific">Nothobranchius rachovii</name>
    <name type="common">bluefin notho</name>
    <dbReference type="NCBI Taxonomy" id="451742"/>
    <lineage>
        <taxon>Eukaryota</taxon>
        <taxon>Metazoa</taxon>
        <taxon>Chordata</taxon>
        <taxon>Craniata</taxon>
        <taxon>Vertebrata</taxon>
        <taxon>Euteleostomi</taxon>
        <taxon>Actinopterygii</taxon>
        <taxon>Neopterygii</taxon>
        <taxon>Teleostei</taxon>
        <taxon>Neoteleostei</taxon>
        <taxon>Acanthomorphata</taxon>
        <taxon>Ovalentaria</taxon>
        <taxon>Atherinomorphae</taxon>
        <taxon>Cyprinodontiformes</taxon>
        <taxon>Nothobranchiidae</taxon>
        <taxon>Nothobranchius</taxon>
    </lineage>
</organism>
<reference evidence="1" key="2">
    <citation type="submission" date="2016-06" db="EMBL/GenBank/DDBJ databases">
        <title>The genome of a short-lived fish provides insights into sex chromosome evolution and the genetic control of aging.</title>
        <authorList>
            <person name="Reichwald K."/>
            <person name="Felder M."/>
            <person name="Petzold A."/>
            <person name="Koch P."/>
            <person name="Groth M."/>
            <person name="Platzer M."/>
        </authorList>
    </citation>
    <scope>NUCLEOTIDE SEQUENCE</scope>
    <source>
        <tissue evidence="1">Brain</tissue>
    </source>
</reference>
<protein>
    <submittedName>
        <fullName evidence="1">Sine oculis binding protein homolog</fullName>
    </submittedName>
</protein>
<proteinExistence type="predicted"/>
<evidence type="ECO:0000313" key="1">
    <source>
        <dbReference type="EMBL" id="SBS05411.1"/>
    </source>
</evidence>
<feature type="non-terminal residue" evidence="1">
    <location>
        <position position="1"/>
    </location>
</feature>
<accession>A0A1A8RHB0</accession>
<sequence>LTPALQVSGYLADWGSVFRSFLKLFWAAARNIV</sequence>
<gene>
    <name evidence="1" type="primary">SOBP</name>
</gene>
<name>A0A1A8RHB0_9TELE</name>
<reference evidence="1" key="1">
    <citation type="submission" date="2016-05" db="EMBL/GenBank/DDBJ databases">
        <authorList>
            <person name="Lavstsen T."/>
            <person name="Jespersen J.S."/>
        </authorList>
    </citation>
    <scope>NUCLEOTIDE SEQUENCE</scope>
    <source>
        <tissue evidence="1">Brain</tissue>
    </source>
</reference>
<dbReference type="EMBL" id="HAEI01008583">
    <property type="protein sequence ID" value="SBS05411.1"/>
    <property type="molecule type" value="Transcribed_RNA"/>
</dbReference>